<keyword evidence="1" id="KW-0732">Signal</keyword>
<comment type="caution">
    <text evidence="2">The sequence shown here is derived from an EMBL/GenBank/DDBJ whole genome shotgun (WGS) entry which is preliminary data.</text>
</comment>
<evidence type="ECO:0000313" key="3">
    <source>
        <dbReference type="Proteomes" id="UP001194746"/>
    </source>
</evidence>
<sequence>MHWSHLISWVGLFCLLSLSMAEKNGCDPNNAKLMERAMQSEDTVESFSLNADDDATMDILQPDASLKDIRCENCGKIKKDKPKFGGYCSPRSSKGYRSSHECSGKNVGGKSYLCVQNGVATCYHNNLAKLRMEGGECFK</sequence>
<reference evidence="2" key="1">
    <citation type="journal article" date="2019" name="Beilstein J. Org. Chem.">
        <title>Nanangenines: drimane sesquiterpenoids as the dominant metabolite cohort of a novel Australian fungus, Aspergillus nanangensis.</title>
        <authorList>
            <person name="Lacey H.J."/>
            <person name="Gilchrist C.L.M."/>
            <person name="Crombie A."/>
            <person name="Kalaitzis J.A."/>
            <person name="Vuong D."/>
            <person name="Rutledge P.J."/>
            <person name="Turner P."/>
            <person name="Pitt J.I."/>
            <person name="Lacey E."/>
            <person name="Chooi Y.H."/>
            <person name="Piggott A.M."/>
        </authorList>
    </citation>
    <scope>NUCLEOTIDE SEQUENCE</scope>
    <source>
        <strain evidence="2">MST-FP2251</strain>
    </source>
</reference>
<evidence type="ECO:0000256" key="1">
    <source>
        <dbReference type="SAM" id="SignalP"/>
    </source>
</evidence>
<dbReference type="AlphaFoldDB" id="A0AAD4CXJ8"/>
<name>A0AAD4CXJ8_ASPNN</name>
<gene>
    <name evidence="2" type="ORF">FE257_006455</name>
</gene>
<feature type="signal peptide" evidence="1">
    <location>
        <begin position="1"/>
        <end position="21"/>
    </location>
</feature>
<reference evidence="2" key="2">
    <citation type="submission" date="2020-02" db="EMBL/GenBank/DDBJ databases">
        <authorList>
            <person name="Gilchrist C.L.M."/>
            <person name="Chooi Y.-H."/>
        </authorList>
    </citation>
    <scope>NUCLEOTIDE SEQUENCE</scope>
    <source>
        <strain evidence="2">MST-FP2251</strain>
    </source>
</reference>
<dbReference type="EMBL" id="VCAU01000003">
    <property type="protein sequence ID" value="KAF9894570.1"/>
    <property type="molecule type" value="Genomic_DNA"/>
</dbReference>
<organism evidence="2 3">
    <name type="scientific">Aspergillus nanangensis</name>
    <dbReference type="NCBI Taxonomy" id="2582783"/>
    <lineage>
        <taxon>Eukaryota</taxon>
        <taxon>Fungi</taxon>
        <taxon>Dikarya</taxon>
        <taxon>Ascomycota</taxon>
        <taxon>Pezizomycotina</taxon>
        <taxon>Eurotiomycetes</taxon>
        <taxon>Eurotiomycetidae</taxon>
        <taxon>Eurotiales</taxon>
        <taxon>Aspergillaceae</taxon>
        <taxon>Aspergillus</taxon>
        <taxon>Aspergillus subgen. Circumdati</taxon>
    </lineage>
</organism>
<dbReference type="Proteomes" id="UP001194746">
    <property type="component" value="Unassembled WGS sequence"/>
</dbReference>
<evidence type="ECO:0000313" key="2">
    <source>
        <dbReference type="EMBL" id="KAF9894570.1"/>
    </source>
</evidence>
<accession>A0AAD4CXJ8</accession>
<proteinExistence type="predicted"/>
<feature type="chain" id="PRO_5042150966" evidence="1">
    <location>
        <begin position="22"/>
        <end position="139"/>
    </location>
</feature>
<keyword evidence="3" id="KW-1185">Reference proteome</keyword>
<protein>
    <submittedName>
        <fullName evidence="2">Uncharacterized protein</fullName>
    </submittedName>
</protein>